<gene>
    <name evidence="2" type="ORF">BRAD3257_1687</name>
</gene>
<reference evidence="2 3" key="1">
    <citation type="submission" date="2018-03" db="EMBL/GenBank/DDBJ databases">
        <authorList>
            <person name="Gully D."/>
        </authorList>
    </citation>
    <scope>NUCLEOTIDE SEQUENCE [LARGE SCALE GENOMIC DNA]</scope>
    <source>
        <strain evidence="2">ORS3257</strain>
    </source>
</reference>
<feature type="chain" id="PRO_5015557428" description="Transporter" evidence="1">
    <location>
        <begin position="31"/>
        <end position="394"/>
    </location>
</feature>
<dbReference type="EMBL" id="LS398110">
    <property type="protein sequence ID" value="SPP92807.1"/>
    <property type="molecule type" value="Genomic_DNA"/>
</dbReference>
<dbReference type="AlphaFoldDB" id="A0A2U3PUG8"/>
<protein>
    <recommendedName>
        <fullName evidence="4">Transporter</fullName>
    </recommendedName>
</protein>
<feature type="signal peptide" evidence="1">
    <location>
        <begin position="1"/>
        <end position="30"/>
    </location>
</feature>
<organism evidence="2 3">
    <name type="scientific">Bradyrhizobium vignae</name>
    <dbReference type="NCBI Taxonomy" id="1549949"/>
    <lineage>
        <taxon>Bacteria</taxon>
        <taxon>Pseudomonadati</taxon>
        <taxon>Pseudomonadota</taxon>
        <taxon>Alphaproteobacteria</taxon>
        <taxon>Hyphomicrobiales</taxon>
        <taxon>Nitrobacteraceae</taxon>
        <taxon>Bradyrhizobium</taxon>
    </lineage>
</organism>
<proteinExistence type="predicted"/>
<evidence type="ECO:0000313" key="2">
    <source>
        <dbReference type="EMBL" id="SPP92807.1"/>
    </source>
</evidence>
<evidence type="ECO:0000256" key="1">
    <source>
        <dbReference type="SAM" id="SignalP"/>
    </source>
</evidence>
<sequence>MMAPRNEMRRTVRSAWLLAPLLLVINSAARGDCLDDFVAKNGSTISLANLLQDPSFQKCRGNPNPGARKAKLEKAATAAPVAAPVVNTRAPAVAQSQERPVPPPPPPEYATAFYPMLRSSFTDVWLFDKRKGVSDIADAEGAQFSYSDDRIGQNRAWSAHAMGAVVFQYLHDRYPKDGSLNFIGLSVAPYVQIDRISNSNPKAAVNNVDEVTFGGSAELGFDLGPGANYLRARGAGVEDRISGTSSGSGVLEWIPVIDGVLNSPFNIGTIPITFIFAPELKLRYDNVLVDDITGRKQYLARGGAQVFLKYTAIADALPDSIKNIGFLSSLHGQTTASWLTSGFDGRSYAYFNSSLTVNLDEQGYIGLSGSYTRGRSEDTGRKQDIWKLSLTGKL</sequence>
<evidence type="ECO:0008006" key="4">
    <source>
        <dbReference type="Google" id="ProtNLM"/>
    </source>
</evidence>
<keyword evidence="1" id="KW-0732">Signal</keyword>
<dbReference type="Proteomes" id="UP000246085">
    <property type="component" value="Chromosome BRAD3257"/>
</dbReference>
<name>A0A2U3PUG8_9BRAD</name>
<accession>A0A2U3PUG8</accession>
<dbReference type="KEGG" id="bvz:BRAD3257_1687"/>
<evidence type="ECO:0000313" key="3">
    <source>
        <dbReference type="Proteomes" id="UP000246085"/>
    </source>
</evidence>